<gene>
    <name evidence="5" type="ORF">SAMN04487818_11563</name>
</gene>
<dbReference type="InterPro" id="IPR002104">
    <property type="entry name" value="Integrase_catalytic"/>
</dbReference>
<feature type="domain" description="Tyr recombinase" evidence="4">
    <location>
        <begin position="190"/>
        <end position="391"/>
    </location>
</feature>
<evidence type="ECO:0000256" key="3">
    <source>
        <dbReference type="SAM" id="MobiDB-lite"/>
    </source>
</evidence>
<dbReference type="Gene3D" id="1.10.150.130">
    <property type="match status" value="1"/>
</dbReference>
<keyword evidence="6" id="KW-1185">Reference proteome</keyword>
<evidence type="ECO:0000256" key="2">
    <source>
        <dbReference type="ARBA" id="ARBA00023172"/>
    </source>
</evidence>
<proteinExistence type="predicted"/>
<dbReference type="InterPro" id="IPR013762">
    <property type="entry name" value="Integrase-like_cat_sf"/>
</dbReference>
<dbReference type="Proteomes" id="UP000199051">
    <property type="component" value="Unassembled WGS sequence"/>
</dbReference>
<dbReference type="InterPro" id="IPR010998">
    <property type="entry name" value="Integrase_recombinase_N"/>
</dbReference>
<dbReference type="Gene3D" id="1.10.443.10">
    <property type="entry name" value="Intergrase catalytic core"/>
    <property type="match status" value="1"/>
</dbReference>
<dbReference type="STRING" id="155974.SAMN04487818_11563"/>
<feature type="region of interest" description="Disordered" evidence="3">
    <location>
        <begin position="380"/>
        <end position="403"/>
    </location>
</feature>
<dbReference type="PANTHER" id="PTHR30349:SF81">
    <property type="entry name" value="TYROSINE RECOMBINASE XERC"/>
    <property type="match status" value="1"/>
</dbReference>
<protein>
    <submittedName>
        <fullName evidence="5">Site-specific recombinase XerD</fullName>
    </submittedName>
</protein>
<organism evidence="5 6">
    <name type="scientific">Actinokineospora terrae</name>
    <dbReference type="NCBI Taxonomy" id="155974"/>
    <lineage>
        <taxon>Bacteria</taxon>
        <taxon>Bacillati</taxon>
        <taxon>Actinomycetota</taxon>
        <taxon>Actinomycetes</taxon>
        <taxon>Pseudonocardiales</taxon>
        <taxon>Pseudonocardiaceae</taxon>
        <taxon>Actinokineospora</taxon>
    </lineage>
</organism>
<dbReference type="GO" id="GO:0015074">
    <property type="term" value="P:DNA integration"/>
    <property type="evidence" value="ECO:0007669"/>
    <property type="project" value="InterPro"/>
</dbReference>
<evidence type="ECO:0000256" key="1">
    <source>
        <dbReference type="ARBA" id="ARBA00023125"/>
    </source>
</evidence>
<dbReference type="Pfam" id="PF00589">
    <property type="entry name" value="Phage_integrase"/>
    <property type="match status" value="1"/>
</dbReference>
<dbReference type="GO" id="GO:0003677">
    <property type="term" value="F:DNA binding"/>
    <property type="evidence" value="ECO:0007669"/>
    <property type="project" value="UniProtKB-KW"/>
</dbReference>
<dbReference type="GO" id="GO:0006310">
    <property type="term" value="P:DNA recombination"/>
    <property type="evidence" value="ECO:0007669"/>
    <property type="project" value="UniProtKB-KW"/>
</dbReference>
<keyword evidence="2" id="KW-0233">DNA recombination</keyword>
<dbReference type="InterPro" id="IPR050090">
    <property type="entry name" value="Tyrosine_recombinase_XerCD"/>
</dbReference>
<dbReference type="PANTHER" id="PTHR30349">
    <property type="entry name" value="PHAGE INTEGRASE-RELATED"/>
    <property type="match status" value="1"/>
</dbReference>
<name>A0A1H9XH19_9PSEU</name>
<dbReference type="AlphaFoldDB" id="A0A1H9XH19"/>
<keyword evidence="1" id="KW-0238">DNA-binding</keyword>
<reference evidence="6" key="1">
    <citation type="submission" date="2016-10" db="EMBL/GenBank/DDBJ databases">
        <authorList>
            <person name="Varghese N."/>
            <person name="Submissions S."/>
        </authorList>
    </citation>
    <scope>NUCLEOTIDE SEQUENCE [LARGE SCALE GENOMIC DNA]</scope>
    <source>
        <strain evidence="6">DSM 44260</strain>
    </source>
</reference>
<dbReference type="RefSeq" id="WP_092785716.1">
    <property type="nucleotide sequence ID" value="NZ_FOGI01000015.1"/>
</dbReference>
<dbReference type="EMBL" id="FOGI01000015">
    <property type="protein sequence ID" value="SES45331.1"/>
    <property type="molecule type" value="Genomic_DNA"/>
</dbReference>
<dbReference type="SUPFAM" id="SSF56349">
    <property type="entry name" value="DNA breaking-rejoining enzymes"/>
    <property type="match status" value="1"/>
</dbReference>
<dbReference type="PROSITE" id="PS51898">
    <property type="entry name" value="TYR_RECOMBINASE"/>
    <property type="match status" value="1"/>
</dbReference>
<dbReference type="InterPro" id="IPR011010">
    <property type="entry name" value="DNA_brk_join_enz"/>
</dbReference>
<evidence type="ECO:0000259" key="4">
    <source>
        <dbReference type="PROSITE" id="PS51898"/>
    </source>
</evidence>
<evidence type="ECO:0000313" key="6">
    <source>
        <dbReference type="Proteomes" id="UP000199051"/>
    </source>
</evidence>
<evidence type="ECO:0000313" key="5">
    <source>
        <dbReference type="EMBL" id="SES45331.1"/>
    </source>
</evidence>
<accession>A0A1H9XH19</accession>
<sequence length="403" mass="44305">MDPRPLPARTTDLAEGTLWPGVGDPIRLLTEITAWLRSYGATSTRRTYAEGLGLPTSVTDLRDWLSRADHTWVRVLRAYADTLDLTAALHADLTDPERNRPPTRPGRFRPLHWLRWCASTGLDPVTASSIDVLTWQDALRAAGAAPATRTRMLATVRTLYQHLAAAGLVTANPADLDRRRLGLRDPQPAKTILTLTPAEVAALLNAAARPRPGASPRDRLRARAVVALFTLGLRVSELCDLDHPDLHTTRGRRALRVTGKGGKIRTVYLTDLAESALTDYFDALPTAPTTTVTRSTVAGRAPLLITRTGTRCDRRDIWSLLRRLATAADLHELAGAMHPHALRHFYVTTAMEQGAHITDVQSDVGHARVDTTQRVYNHATRDPSRTAATHVGDTLTRHLEQTP</sequence>